<keyword evidence="2" id="KW-1185">Reference proteome</keyword>
<dbReference type="EMBL" id="BGZK01003385">
    <property type="protein sequence ID" value="GBP00695.1"/>
    <property type="molecule type" value="Genomic_DNA"/>
</dbReference>
<accession>A0A4C1SF33</accession>
<proteinExistence type="predicted"/>
<evidence type="ECO:0000313" key="1">
    <source>
        <dbReference type="EMBL" id="GBP00695.1"/>
    </source>
</evidence>
<comment type="caution">
    <text evidence="1">The sequence shown here is derived from an EMBL/GenBank/DDBJ whole genome shotgun (WGS) entry which is preliminary data.</text>
</comment>
<evidence type="ECO:0000313" key="2">
    <source>
        <dbReference type="Proteomes" id="UP000299102"/>
    </source>
</evidence>
<protein>
    <submittedName>
        <fullName evidence="1">Uncharacterized protein</fullName>
    </submittedName>
</protein>
<dbReference type="AlphaFoldDB" id="A0A4C1SF33"/>
<name>A0A4C1SF33_EUMVA</name>
<reference evidence="1 2" key="1">
    <citation type="journal article" date="2019" name="Commun. Biol.">
        <title>The bagworm genome reveals a unique fibroin gene that provides high tensile strength.</title>
        <authorList>
            <person name="Kono N."/>
            <person name="Nakamura H."/>
            <person name="Ohtoshi R."/>
            <person name="Tomita M."/>
            <person name="Numata K."/>
            <person name="Arakawa K."/>
        </authorList>
    </citation>
    <scope>NUCLEOTIDE SEQUENCE [LARGE SCALE GENOMIC DNA]</scope>
</reference>
<organism evidence="1 2">
    <name type="scientific">Eumeta variegata</name>
    <name type="common">Bagworm moth</name>
    <name type="synonym">Eumeta japonica</name>
    <dbReference type="NCBI Taxonomy" id="151549"/>
    <lineage>
        <taxon>Eukaryota</taxon>
        <taxon>Metazoa</taxon>
        <taxon>Ecdysozoa</taxon>
        <taxon>Arthropoda</taxon>
        <taxon>Hexapoda</taxon>
        <taxon>Insecta</taxon>
        <taxon>Pterygota</taxon>
        <taxon>Neoptera</taxon>
        <taxon>Endopterygota</taxon>
        <taxon>Lepidoptera</taxon>
        <taxon>Glossata</taxon>
        <taxon>Ditrysia</taxon>
        <taxon>Tineoidea</taxon>
        <taxon>Psychidae</taxon>
        <taxon>Oiketicinae</taxon>
        <taxon>Eumeta</taxon>
    </lineage>
</organism>
<dbReference type="Proteomes" id="UP000299102">
    <property type="component" value="Unassembled WGS sequence"/>
</dbReference>
<sequence>MYFYKITASLLVASGRETSWTVPILTTDKVTNLAPRITRSTLSFDAAIASVATVSAPLNPTERTEGPEAYVRNKMAAGGRPGCDLDTLVCLRSSSNATEAGRSRGSGVVAGSATLQGRAAAAGARKKEQNVLAHEHQFRPVVSDLVKLPPAPSHRVIDSNMKLLILSYTDCRRVCWRWRNLVEKTLRNEFHLFQEGTRSKGSGPPIRYEPQNTIIVV</sequence>
<gene>
    <name evidence="1" type="ORF">EVAR_70782_1</name>
</gene>